<evidence type="ECO:0000256" key="2">
    <source>
        <dbReference type="ARBA" id="ARBA00022723"/>
    </source>
</evidence>
<dbReference type="GO" id="GO:0046872">
    <property type="term" value="F:metal ion binding"/>
    <property type="evidence" value="ECO:0007669"/>
    <property type="project" value="UniProtKB-KW"/>
</dbReference>
<evidence type="ECO:0000256" key="1">
    <source>
        <dbReference type="ARBA" id="ARBA00022481"/>
    </source>
</evidence>
<accession>A0AAN9S279</accession>
<keyword evidence="3" id="KW-0636">Prenylation</keyword>
<feature type="domain" description="HMA" evidence="5">
    <location>
        <begin position="12"/>
        <end position="76"/>
    </location>
</feature>
<evidence type="ECO:0000313" key="7">
    <source>
        <dbReference type="Proteomes" id="UP001386955"/>
    </source>
</evidence>
<organism evidence="6 7">
    <name type="scientific">Psophocarpus tetragonolobus</name>
    <name type="common">Winged bean</name>
    <name type="synonym">Dolichos tetragonolobus</name>
    <dbReference type="NCBI Taxonomy" id="3891"/>
    <lineage>
        <taxon>Eukaryota</taxon>
        <taxon>Viridiplantae</taxon>
        <taxon>Streptophyta</taxon>
        <taxon>Embryophyta</taxon>
        <taxon>Tracheophyta</taxon>
        <taxon>Spermatophyta</taxon>
        <taxon>Magnoliopsida</taxon>
        <taxon>eudicotyledons</taxon>
        <taxon>Gunneridae</taxon>
        <taxon>Pentapetalae</taxon>
        <taxon>rosids</taxon>
        <taxon>fabids</taxon>
        <taxon>Fabales</taxon>
        <taxon>Fabaceae</taxon>
        <taxon>Papilionoideae</taxon>
        <taxon>50 kb inversion clade</taxon>
        <taxon>NPAAA clade</taxon>
        <taxon>indigoferoid/millettioid clade</taxon>
        <taxon>Phaseoleae</taxon>
        <taxon>Psophocarpus</taxon>
    </lineage>
</organism>
<dbReference type="PANTHER" id="PTHR46195:SF18">
    <property type="entry name" value="SUPEROXIDE DISMUTASE 1 COPPER CHAPERONE-LIKE PROTEIN"/>
    <property type="match status" value="1"/>
</dbReference>
<dbReference type="SUPFAM" id="SSF55008">
    <property type="entry name" value="HMA, heavy metal-associated domain"/>
    <property type="match status" value="1"/>
</dbReference>
<dbReference type="InterPro" id="IPR044577">
    <property type="entry name" value="HIPP4/7/8/17/18/19"/>
</dbReference>
<protein>
    <recommendedName>
        <fullName evidence="5">HMA domain-containing protein</fullName>
    </recommendedName>
</protein>
<comment type="caution">
    <text evidence="6">The sequence shown here is derived from an EMBL/GenBank/DDBJ whole genome shotgun (WGS) entry which is preliminary data.</text>
</comment>
<evidence type="ECO:0000256" key="3">
    <source>
        <dbReference type="ARBA" id="ARBA00023289"/>
    </source>
</evidence>
<dbReference type="PANTHER" id="PTHR46195">
    <property type="entry name" value="HEAVY METAL-ASSOCIATED ISOPRENYLATED PLANT PROTEIN 7"/>
    <property type="match status" value="1"/>
</dbReference>
<dbReference type="PROSITE" id="PS50846">
    <property type="entry name" value="HMA_2"/>
    <property type="match status" value="1"/>
</dbReference>
<evidence type="ECO:0000259" key="5">
    <source>
        <dbReference type="PROSITE" id="PS50846"/>
    </source>
</evidence>
<name>A0AAN9S279_PSOTE</name>
<keyword evidence="7" id="KW-1185">Reference proteome</keyword>
<proteinExistence type="inferred from homology"/>
<dbReference type="Gene3D" id="3.30.70.100">
    <property type="match status" value="1"/>
</dbReference>
<evidence type="ECO:0000256" key="4">
    <source>
        <dbReference type="ARBA" id="ARBA00024045"/>
    </source>
</evidence>
<dbReference type="Pfam" id="PF00403">
    <property type="entry name" value="HMA"/>
    <property type="match status" value="1"/>
</dbReference>
<keyword evidence="3" id="KW-0449">Lipoprotein</keyword>
<dbReference type="Proteomes" id="UP001386955">
    <property type="component" value="Unassembled WGS sequence"/>
</dbReference>
<gene>
    <name evidence="6" type="ORF">VNO78_22644</name>
</gene>
<reference evidence="6 7" key="1">
    <citation type="submission" date="2024-01" db="EMBL/GenBank/DDBJ databases">
        <title>The genomes of 5 underutilized Papilionoideae crops provide insights into root nodulation and disease resistanc.</title>
        <authorList>
            <person name="Jiang F."/>
        </authorList>
    </citation>
    <scope>NUCLEOTIDE SEQUENCE [LARGE SCALE GENOMIC DNA]</scope>
    <source>
        <strain evidence="6">DUOXIRENSHENG_FW03</strain>
        <tissue evidence="6">Leaves</tissue>
    </source>
</reference>
<dbReference type="InterPro" id="IPR006121">
    <property type="entry name" value="HMA_dom"/>
</dbReference>
<evidence type="ECO:0000313" key="6">
    <source>
        <dbReference type="EMBL" id="KAK7387848.1"/>
    </source>
</evidence>
<dbReference type="AlphaFoldDB" id="A0AAN9S279"/>
<dbReference type="CDD" id="cd00371">
    <property type="entry name" value="HMA"/>
    <property type="match status" value="1"/>
</dbReference>
<sequence length="125" mass="14436">MGKNKKVEQNKVIVVKYKVSMYCNACERSVAKALSKCEGVEKFITDMKKHRVEVTGRIDPLKVLKKLKKKTGKRVEIVYKKDKDEVDQCDKLFITHQFPLQNDCCIKTHAIMMFSDDNPHACVVM</sequence>
<dbReference type="EMBL" id="JAYMYS010000006">
    <property type="protein sequence ID" value="KAK7387848.1"/>
    <property type="molecule type" value="Genomic_DNA"/>
</dbReference>
<dbReference type="InterPro" id="IPR036163">
    <property type="entry name" value="HMA_dom_sf"/>
</dbReference>
<comment type="similarity">
    <text evidence="4">Belongs to the HIPP family.</text>
</comment>
<keyword evidence="1" id="KW-0488">Methylation</keyword>
<keyword evidence="2" id="KW-0479">Metal-binding</keyword>